<keyword evidence="1" id="KW-1133">Transmembrane helix</keyword>
<feature type="transmembrane region" description="Helical" evidence="1">
    <location>
        <begin position="12"/>
        <end position="34"/>
    </location>
</feature>
<dbReference type="Proteomes" id="UP000625682">
    <property type="component" value="Unassembled WGS sequence"/>
</dbReference>
<comment type="caution">
    <text evidence="2">The sequence shown here is derived from an EMBL/GenBank/DDBJ whole genome shotgun (WGS) entry which is preliminary data.</text>
</comment>
<reference evidence="2" key="2">
    <citation type="submission" date="2020-09" db="EMBL/GenBank/DDBJ databases">
        <authorList>
            <person name="Sun Q."/>
            <person name="Zhou Y."/>
        </authorList>
    </citation>
    <scope>NUCLEOTIDE SEQUENCE</scope>
    <source>
        <strain evidence="2">CGMCC 4.7272</strain>
    </source>
</reference>
<sequence length="63" mass="6598">MPSRPTREPNVMALLGLLAVLVIILTSGIAMYVTYQHPTLAQPLTVAAGVAAVLLTAVGVTRR</sequence>
<gene>
    <name evidence="2" type="ORF">GCM10012282_77390</name>
</gene>
<evidence type="ECO:0000313" key="2">
    <source>
        <dbReference type="EMBL" id="GGJ68980.1"/>
    </source>
</evidence>
<keyword evidence="3" id="KW-1185">Reference proteome</keyword>
<evidence type="ECO:0000313" key="3">
    <source>
        <dbReference type="Proteomes" id="UP000625682"/>
    </source>
</evidence>
<feature type="transmembrane region" description="Helical" evidence="1">
    <location>
        <begin position="40"/>
        <end position="60"/>
    </location>
</feature>
<dbReference type="EMBL" id="BMMU01000052">
    <property type="protein sequence ID" value="GGJ68980.1"/>
    <property type="molecule type" value="Genomic_DNA"/>
</dbReference>
<organism evidence="2 3">
    <name type="scientific">Streptomyces lacrimifluminis</name>
    <dbReference type="NCBI Taxonomy" id="1500077"/>
    <lineage>
        <taxon>Bacteria</taxon>
        <taxon>Bacillati</taxon>
        <taxon>Actinomycetota</taxon>
        <taxon>Actinomycetes</taxon>
        <taxon>Kitasatosporales</taxon>
        <taxon>Streptomycetaceae</taxon>
        <taxon>Streptomyces</taxon>
    </lineage>
</organism>
<keyword evidence="1" id="KW-0812">Transmembrane</keyword>
<dbReference type="AlphaFoldDB" id="A0A917PAS7"/>
<name>A0A917PAS7_9ACTN</name>
<keyword evidence="1" id="KW-0472">Membrane</keyword>
<proteinExistence type="predicted"/>
<reference evidence="2" key="1">
    <citation type="journal article" date="2014" name="Int. J. Syst. Evol. Microbiol.">
        <title>Complete genome sequence of Corynebacterium casei LMG S-19264T (=DSM 44701T), isolated from a smear-ripened cheese.</title>
        <authorList>
            <consortium name="US DOE Joint Genome Institute (JGI-PGF)"/>
            <person name="Walter F."/>
            <person name="Albersmeier A."/>
            <person name="Kalinowski J."/>
            <person name="Ruckert C."/>
        </authorList>
    </citation>
    <scope>NUCLEOTIDE SEQUENCE</scope>
    <source>
        <strain evidence="2">CGMCC 4.7272</strain>
    </source>
</reference>
<protein>
    <submittedName>
        <fullName evidence="2">Uncharacterized protein</fullName>
    </submittedName>
</protein>
<dbReference type="RefSeq" id="WP_189152097.1">
    <property type="nucleotide sequence ID" value="NZ_BAABER010000037.1"/>
</dbReference>
<accession>A0A917PAS7</accession>
<evidence type="ECO:0000256" key="1">
    <source>
        <dbReference type="SAM" id="Phobius"/>
    </source>
</evidence>